<evidence type="ECO:0000313" key="2">
    <source>
        <dbReference type="Proteomes" id="UP001165960"/>
    </source>
</evidence>
<dbReference type="EMBL" id="QTSX02003155">
    <property type="protein sequence ID" value="KAJ9071588.1"/>
    <property type="molecule type" value="Genomic_DNA"/>
</dbReference>
<keyword evidence="2" id="KW-1185">Reference proteome</keyword>
<gene>
    <name evidence="1" type="ORF">DSO57_1035494</name>
</gene>
<comment type="caution">
    <text evidence="1">The sequence shown here is derived from an EMBL/GenBank/DDBJ whole genome shotgun (WGS) entry which is preliminary data.</text>
</comment>
<proteinExistence type="predicted"/>
<protein>
    <submittedName>
        <fullName evidence="1">Uncharacterized protein</fullName>
    </submittedName>
</protein>
<dbReference type="Proteomes" id="UP001165960">
    <property type="component" value="Unassembled WGS sequence"/>
</dbReference>
<evidence type="ECO:0000313" key="1">
    <source>
        <dbReference type="EMBL" id="KAJ9071588.1"/>
    </source>
</evidence>
<sequence length="348" mass="39032">MFKLVLLSLASGLSGQTADEESKQPFTYNTSSTIAISQLVNQVDTLNLQGKVGRVSYPLPVPRPQYKIPASEVRYFLQHSLLASCTAMQIQSNKCFCKEKFKTPRLFRDVLLDAHGAVAVDVSNKLVVVSYRDSVSQRNWDLNNDSRLSEYPGSSTHVTDTQGEHESASKPDSSRTPRVHRGHLRYFKAIHPPMEPFVVRHLQNPAYSGYRLHVTGYGFGASVAAISLPKWHNALQSRSLNNKIRLYSYSGPRPGNLAYAKYLETLNITMVRYTKRGDVVPLTPDQNMGYSQVGQELYDNSPLVYMNSLVSCSPNVVEDKACSLSDSFFLPYHHTIPFHKPMPIPPFC</sequence>
<organism evidence="1 2">
    <name type="scientific">Entomophthora muscae</name>
    <dbReference type="NCBI Taxonomy" id="34485"/>
    <lineage>
        <taxon>Eukaryota</taxon>
        <taxon>Fungi</taxon>
        <taxon>Fungi incertae sedis</taxon>
        <taxon>Zoopagomycota</taxon>
        <taxon>Entomophthoromycotina</taxon>
        <taxon>Entomophthoromycetes</taxon>
        <taxon>Entomophthorales</taxon>
        <taxon>Entomophthoraceae</taxon>
        <taxon>Entomophthora</taxon>
    </lineage>
</organism>
<name>A0ACC2TA84_9FUNG</name>
<reference evidence="1" key="1">
    <citation type="submission" date="2022-04" db="EMBL/GenBank/DDBJ databases">
        <title>Genome of the entomopathogenic fungus Entomophthora muscae.</title>
        <authorList>
            <person name="Elya C."/>
            <person name="Lovett B.R."/>
            <person name="Lee E."/>
            <person name="Macias A.M."/>
            <person name="Hajek A.E."/>
            <person name="De Bivort B.L."/>
            <person name="Kasson M.T."/>
            <person name="De Fine Licht H.H."/>
            <person name="Stajich J.E."/>
        </authorList>
    </citation>
    <scope>NUCLEOTIDE SEQUENCE</scope>
    <source>
        <strain evidence="1">Berkeley</strain>
    </source>
</reference>
<accession>A0ACC2TA84</accession>